<dbReference type="RefSeq" id="WP_169338880.1">
    <property type="nucleotide sequence ID" value="NZ_JABBZM010000001.1"/>
</dbReference>
<keyword evidence="3 5" id="KW-0175">Coiled coil</keyword>
<dbReference type="AlphaFoldDB" id="A0A848NUW7"/>
<dbReference type="EMBL" id="JABBZM010000001">
    <property type="protein sequence ID" value="NMV36314.1"/>
    <property type="molecule type" value="Genomic_DNA"/>
</dbReference>
<keyword evidence="8" id="KW-0969">Cilium</keyword>
<evidence type="ECO:0000256" key="4">
    <source>
        <dbReference type="ARBA" id="ARBA00023143"/>
    </source>
</evidence>
<dbReference type="InterPro" id="IPR003481">
    <property type="entry name" value="FliD_N"/>
</dbReference>
<dbReference type="GO" id="GO:0005576">
    <property type="term" value="C:extracellular region"/>
    <property type="evidence" value="ECO:0007669"/>
    <property type="project" value="UniProtKB-SubCell"/>
</dbReference>
<dbReference type="GO" id="GO:0009424">
    <property type="term" value="C:bacterial-type flagellum hook"/>
    <property type="evidence" value="ECO:0007669"/>
    <property type="project" value="UniProtKB-UniRule"/>
</dbReference>
<comment type="similarity">
    <text evidence="1 5">Belongs to the FliD family.</text>
</comment>
<keyword evidence="8" id="KW-0282">Flagellum</keyword>
<comment type="function">
    <text evidence="5">Required for morphogenesis and for the elongation of the flagellar filament by facilitating polymerization of the flagellin monomers at the tip of growing filament. Forms a capping structure, which prevents flagellin subunits (transported through the central channel of the flagellum) from leaking out without polymerization at the distal end.</text>
</comment>
<sequence length="454" mass="47817">MFGNVSPAESAKAFTDLYMMNATSRLKALKENNATAKTALSKLQGALSSFQTALAGLSGASSIVKQKATLSNPALGNATVGNGAQPGSYSFFVEQLASAHQVAYSGVPSFAGKDAGTLKIGVGDDESFEVDLSSANVDASGNVSPAELARAINQAEGNEGKVAASIVTINGEQRLVLTSGETGADSEITLDTDGINDDALKTALSGPRDELSPARDAIFKLGGESGVEIKQSTNTFTGIQGVSVTFTQAMTSGDTPLLLDVALDKSATTESVQAFVDAYNEVMSVLAELTKVNPDDPANAGPFVGDAGVRGLQARMSELLRGAVGDASLLDYGISADRSGKLSLDTAKLEAGLAKNPNGLDALFTNADKGIAKRMDTYLKTWTSSVDGHIKRRQDNTESVEKSLNKKELSLDAQYTRMYDRYLAQFTRVEQLQYQMEFTMNLIDNIPDFGGPKK</sequence>
<evidence type="ECO:0000256" key="2">
    <source>
        <dbReference type="ARBA" id="ARBA00011255"/>
    </source>
</evidence>
<keyword evidence="4 5" id="KW-0975">Bacterial flagellum</keyword>
<name>A0A848NUW7_9RALS</name>
<dbReference type="GO" id="GO:0009421">
    <property type="term" value="C:bacterial-type flagellum filament cap"/>
    <property type="evidence" value="ECO:0007669"/>
    <property type="project" value="InterPro"/>
</dbReference>
<comment type="subcellular location">
    <subcellularLocation>
        <location evidence="5">Secreted</location>
    </subcellularLocation>
    <subcellularLocation>
        <location evidence="5">Bacterial flagellum</location>
    </subcellularLocation>
</comment>
<dbReference type="GO" id="GO:0007155">
    <property type="term" value="P:cell adhesion"/>
    <property type="evidence" value="ECO:0007669"/>
    <property type="project" value="InterPro"/>
</dbReference>
<feature type="domain" description="Flagellar hook-associated protein 2 C-terminal" evidence="7">
    <location>
        <begin position="214"/>
        <end position="436"/>
    </location>
</feature>
<keyword evidence="8" id="KW-0966">Cell projection</keyword>
<evidence type="ECO:0000259" key="6">
    <source>
        <dbReference type="Pfam" id="PF02465"/>
    </source>
</evidence>
<comment type="subunit">
    <text evidence="2 5">Homopentamer.</text>
</comment>
<evidence type="ECO:0000256" key="1">
    <source>
        <dbReference type="ARBA" id="ARBA00009764"/>
    </source>
</evidence>
<dbReference type="Pfam" id="PF02465">
    <property type="entry name" value="FliD_N"/>
    <property type="match status" value="1"/>
</dbReference>
<keyword evidence="5" id="KW-0964">Secreted</keyword>
<evidence type="ECO:0000313" key="9">
    <source>
        <dbReference type="Proteomes" id="UP000575469"/>
    </source>
</evidence>
<dbReference type="PANTHER" id="PTHR30288:SF0">
    <property type="entry name" value="FLAGELLAR HOOK-ASSOCIATED PROTEIN 2"/>
    <property type="match status" value="1"/>
</dbReference>
<dbReference type="Pfam" id="PF07195">
    <property type="entry name" value="FliD_C"/>
    <property type="match status" value="1"/>
</dbReference>
<dbReference type="InterPro" id="IPR010809">
    <property type="entry name" value="FliD_C"/>
</dbReference>
<dbReference type="Proteomes" id="UP000575469">
    <property type="component" value="Unassembled WGS sequence"/>
</dbReference>
<proteinExistence type="inferred from homology"/>
<organism evidence="8 9">
    <name type="scientific">Ralstonia insidiosa</name>
    <dbReference type="NCBI Taxonomy" id="190721"/>
    <lineage>
        <taxon>Bacteria</taxon>
        <taxon>Pseudomonadati</taxon>
        <taxon>Pseudomonadota</taxon>
        <taxon>Betaproteobacteria</taxon>
        <taxon>Burkholderiales</taxon>
        <taxon>Burkholderiaceae</taxon>
        <taxon>Ralstonia</taxon>
    </lineage>
</organism>
<accession>A0A848NUW7</accession>
<dbReference type="InterPro" id="IPR040026">
    <property type="entry name" value="FliD"/>
</dbReference>
<gene>
    <name evidence="8" type="primary">fliD</name>
    <name evidence="8" type="ORF">HGR00_00135</name>
</gene>
<evidence type="ECO:0000256" key="5">
    <source>
        <dbReference type="RuleBase" id="RU362066"/>
    </source>
</evidence>
<evidence type="ECO:0000256" key="3">
    <source>
        <dbReference type="ARBA" id="ARBA00023054"/>
    </source>
</evidence>
<dbReference type="PANTHER" id="PTHR30288">
    <property type="entry name" value="FLAGELLAR CAP/ASSEMBLY PROTEIN FLID"/>
    <property type="match status" value="1"/>
</dbReference>
<comment type="caution">
    <text evidence="8">The sequence shown here is derived from an EMBL/GenBank/DDBJ whole genome shotgun (WGS) entry which is preliminary data.</text>
</comment>
<evidence type="ECO:0000313" key="8">
    <source>
        <dbReference type="EMBL" id="NMV36314.1"/>
    </source>
</evidence>
<feature type="coiled-coil region" evidence="5">
    <location>
        <begin position="19"/>
        <end position="46"/>
    </location>
</feature>
<reference evidence="8 9" key="1">
    <citation type="submission" date="2020-04" db="EMBL/GenBank/DDBJ databases">
        <title>Ralstonia insidiosa genome sequencing and assembly.</title>
        <authorList>
            <person name="Martins R.C.R."/>
            <person name="Perdigao-Neto L.V."/>
            <person name="Levin A.S.S."/>
            <person name="Costa S.F."/>
        </authorList>
    </citation>
    <scope>NUCLEOTIDE SEQUENCE [LARGE SCALE GENOMIC DNA]</scope>
    <source>
        <strain evidence="8 9">5047</strain>
    </source>
</reference>
<evidence type="ECO:0000259" key="7">
    <source>
        <dbReference type="Pfam" id="PF07195"/>
    </source>
</evidence>
<feature type="domain" description="Flagellar hook-associated protein 2 N-terminal" evidence="6">
    <location>
        <begin position="23"/>
        <end position="100"/>
    </location>
</feature>
<protein>
    <recommendedName>
        <fullName evidence="5">Flagellar hook-associated protein 2</fullName>
        <shortName evidence="5">HAP2</shortName>
    </recommendedName>
    <alternativeName>
        <fullName evidence="5">Flagellar cap protein</fullName>
    </alternativeName>
</protein>